<comment type="similarity">
    <text evidence="1 7">Belongs to the thioredoxin family.</text>
</comment>
<dbReference type="CDD" id="cd02947">
    <property type="entry name" value="TRX_family"/>
    <property type="match status" value="1"/>
</dbReference>
<keyword evidence="3" id="KW-0249">Electron transport</keyword>
<keyword evidence="5" id="KW-0676">Redox-active center</keyword>
<keyword evidence="10" id="KW-1185">Reference proteome</keyword>
<organism evidence="9 10">
    <name type="scientific">Bdellovibrio reynosensis</name>
    <dbReference type="NCBI Taxonomy" id="2835041"/>
    <lineage>
        <taxon>Bacteria</taxon>
        <taxon>Pseudomonadati</taxon>
        <taxon>Bdellovibrionota</taxon>
        <taxon>Bdellovibrionia</taxon>
        <taxon>Bdellovibrionales</taxon>
        <taxon>Pseudobdellovibrionaceae</taxon>
        <taxon>Bdellovibrio</taxon>
    </lineage>
</organism>
<sequence length="108" mass="11671">MGAFTTPVTDSSFETEVLNSQTPVLVDFWAEWCGPCRALAPKLEEVAQELGTKVKIVKVNVDENPGTPGKYGIRGIPAMLLFKGGNEVGQLVGNHPKDAILDFLNKNT</sequence>
<evidence type="ECO:0000313" key="10">
    <source>
        <dbReference type="Proteomes" id="UP000830116"/>
    </source>
</evidence>
<dbReference type="RefSeq" id="WP_243538228.1">
    <property type="nucleotide sequence ID" value="NZ_CP093442.1"/>
</dbReference>
<keyword evidence="4" id="KW-1015">Disulfide bond</keyword>
<dbReference type="SUPFAM" id="SSF52833">
    <property type="entry name" value="Thioredoxin-like"/>
    <property type="match status" value="1"/>
</dbReference>
<dbReference type="Pfam" id="PF00085">
    <property type="entry name" value="Thioredoxin"/>
    <property type="match status" value="1"/>
</dbReference>
<evidence type="ECO:0000256" key="5">
    <source>
        <dbReference type="ARBA" id="ARBA00023284"/>
    </source>
</evidence>
<proteinExistence type="inferred from homology"/>
<keyword evidence="2" id="KW-0813">Transport</keyword>
<evidence type="ECO:0000256" key="1">
    <source>
        <dbReference type="ARBA" id="ARBA00008987"/>
    </source>
</evidence>
<evidence type="ECO:0000256" key="4">
    <source>
        <dbReference type="ARBA" id="ARBA00023157"/>
    </source>
</evidence>
<dbReference type="EMBL" id="CP093442">
    <property type="protein sequence ID" value="UOF01657.1"/>
    <property type="molecule type" value="Genomic_DNA"/>
</dbReference>
<evidence type="ECO:0000256" key="2">
    <source>
        <dbReference type="ARBA" id="ARBA00022448"/>
    </source>
</evidence>
<reference evidence="9" key="1">
    <citation type="submission" date="2022-03" db="EMBL/GenBank/DDBJ databases">
        <title>Genome Identification and Characterization of new species Bdellovibrio reynosense LBG001 sp. nov. from a Mexico soil sample.</title>
        <authorList>
            <person name="Camilli A."/>
            <person name="Ajao Y."/>
            <person name="Guo X."/>
        </authorList>
    </citation>
    <scope>NUCLEOTIDE SEQUENCE</scope>
    <source>
        <strain evidence="9">LBG001</strain>
    </source>
</reference>
<evidence type="ECO:0000256" key="6">
    <source>
        <dbReference type="NCBIfam" id="TIGR01068"/>
    </source>
</evidence>
<protein>
    <recommendedName>
        <fullName evidence="6 7">Thioredoxin</fullName>
    </recommendedName>
</protein>
<dbReference type="PANTHER" id="PTHR45663:SF11">
    <property type="entry name" value="GEO12009P1"/>
    <property type="match status" value="1"/>
</dbReference>
<dbReference type="PROSITE" id="PS00194">
    <property type="entry name" value="THIOREDOXIN_1"/>
    <property type="match status" value="1"/>
</dbReference>
<dbReference type="NCBIfam" id="TIGR01068">
    <property type="entry name" value="thioredoxin"/>
    <property type="match status" value="1"/>
</dbReference>
<dbReference type="Proteomes" id="UP000830116">
    <property type="component" value="Chromosome"/>
</dbReference>
<accession>A0ABY4C9J8</accession>
<evidence type="ECO:0000256" key="3">
    <source>
        <dbReference type="ARBA" id="ARBA00022982"/>
    </source>
</evidence>
<name>A0ABY4C9J8_9BACT</name>
<dbReference type="PIRSF" id="PIRSF000077">
    <property type="entry name" value="Thioredoxin"/>
    <property type="match status" value="1"/>
</dbReference>
<evidence type="ECO:0000259" key="8">
    <source>
        <dbReference type="PROSITE" id="PS51352"/>
    </source>
</evidence>
<dbReference type="InterPro" id="IPR013766">
    <property type="entry name" value="Thioredoxin_domain"/>
</dbReference>
<dbReference type="PROSITE" id="PS51352">
    <property type="entry name" value="THIOREDOXIN_2"/>
    <property type="match status" value="1"/>
</dbReference>
<gene>
    <name evidence="9" type="primary">trxA</name>
    <name evidence="9" type="ORF">MNR06_01655</name>
</gene>
<dbReference type="InterPro" id="IPR017937">
    <property type="entry name" value="Thioredoxin_CS"/>
</dbReference>
<evidence type="ECO:0000256" key="7">
    <source>
        <dbReference type="PIRNR" id="PIRNR000077"/>
    </source>
</evidence>
<feature type="domain" description="Thioredoxin" evidence="8">
    <location>
        <begin position="1"/>
        <end position="108"/>
    </location>
</feature>
<dbReference type="Gene3D" id="3.40.30.10">
    <property type="entry name" value="Glutaredoxin"/>
    <property type="match status" value="1"/>
</dbReference>
<dbReference type="PANTHER" id="PTHR45663">
    <property type="entry name" value="GEO12009P1"/>
    <property type="match status" value="1"/>
</dbReference>
<dbReference type="InterPro" id="IPR005746">
    <property type="entry name" value="Thioredoxin"/>
</dbReference>
<evidence type="ECO:0000313" key="9">
    <source>
        <dbReference type="EMBL" id="UOF01657.1"/>
    </source>
</evidence>
<dbReference type="InterPro" id="IPR036249">
    <property type="entry name" value="Thioredoxin-like_sf"/>
</dbReference>
<dbReference type="PRINTS" id="PR00421">
    <property type="entry name" value="THIOREDOXIN"/>
</dbReference>